<evidence type="ECO:0000256" key="1">
    <source>
        <dbReference type="ARBA" id="ARBA00007274"/>
    </source>
</evidence>
<keyword evidence="4" id="KW-0012">Acyltransferase</keyword>
<dbReference type="InterPro" id="IPR020019">
    <property type="entry name" value="AcTrfase_PglD-like"/>
</dbReference>
<keyword evidence="7" id="KW-1185">Reference proteome</keyword>
<dbReference type="EMBL" id="JAALLS010000009">
    <property type="protein sequence ID" value="NGP88322.1"/>
    <property type="molecule type" value="Genomic_DNA"/>
</dbReference>
<dbReference type="PANTHER" id="PTHR43300:SF7">
    <property type="entry name" value="UDP-N-ACETYLBACILLOSAMINE N-ACETYLTRANSFERASE"/>
    <property type="match status" value="1"/>
</dbReference>
<comment type="similarity">
    <text evidence="1">Belongs to the transferase hexapeptide repeat family.</text>
</comment>
<dbReference type="InterPro" id="IPR041561">
    <property type="entry name" value="PglD_N"/>
</dbReference>
<accession>A0A6M1TDR6</accession>
<dbReference type="Gene3D" id="3.40.50.20">
    <property type="match status" value="1"/>
</dbReference>
<proteinExistence type="inferred from homology"/>
<protein>
    <submittedName>
        <fullName evidence="6">Hexapeptide transferase</fullName>
    </submittedName>
</protein>
<dbReference type="NCBIfam" id="TIGR03570">
    <property type="entry name" value="NeuD_NnaD"/>
    <property type="match status" value="1"/>
</dbReference>
<evidence type="ECO:0000313" key="7">
    <source>
        <dbReference type="Proteomes" id="UP000479132"/>
    </source>
</evidence>
<sequence length="219" mass="22958">MSNAKQSVVIIGGGGHANVVASIIERSQYYSCGGYTDLSDKGTICNCNYLGDDEKIIDDKENSYNLVIGISYVNSVTDGVRDGLIKKMTQYSHFNFPIITSDVAFIDTDVSINKGTVVINGATINTGVELGEFCVVNTNATIDHNCKLGNNVQVGPGATVCGDVEIGDDVFIGAGATIIDGLEICEDVIIGAGSVVTKSITEPGIYKGIPSSLSNQMNS</sequence>
<dbReference type="PROSITE" id="PS00101">
    <property type="entry name" value="HEXAPEP_TRANSFERASES"/>
    <property type="match status" value="1"/>
</dbReference>
<dbReference type="RefSeq" id="WP_165267943.1">
    <property type="nucleotide sequence ID" value="NZ_JAALLS010000009.1"/>
</dbReference>
<keyword evidence="3" id="KW-0677">Repeat</keyword>
<dbReference type="InterPro" id="IPR011004">
    <property type="entry name" value="Trimer_LpxA-like_sf"/>
</dbReference>
<evidence type="ECO:0000259" key="5">
    <source>
        <dbReference type="Pfam" id="PF17836"/>
    </source>
</evidence>
<dbReference type="InterPro" id="IPR050179">
    <property type="entry name" value="Trans_hexapeptide_repeat"/>
</dbReference>
<reference evidence="6 7" key="1">
    <citation type="submission" date="2020-02" db="EMBL/GenBank/DDBJ databases">
        <title>Aliifodinibius halophilus 2W32, complete genome.</title>
        <authorList>
            <person name="Li Y."/>
            <person name="Wu S."/>
        </authorList>
    </citation>
    <scope>NUCLEOTIDE SEQUENCE [LARGE SCALE GENOMIC DNA]</scope>
    <source>
        <strain evidence="6 7">2W32</strain>
    </source>
</reference>
<dbReference type="AlphaFoldDB" id="A0A6M1TDR6"/>
<dbReference type="SUPFAM" id="SSF51161">
    <property type="entry name" value="Trimeric LpxA-like enzymes"/>
    <property type="match status" value="1"/>
</dbReference>
<dbReference type="Pfam" id="PF17836">
    <property type="entry name" value="PglD_N"/>
    <property type="match status" value="1"/>
</dbReference>
<gene>
    <name evidence="6" type="ORF">G3569_08135</name>
</gene>
<dbReference type="InterPro" id="IPR018357">
    <property type="entry name" value="Hexapep_transf_CS"/>
</dbReference>
<dbReference type="PANTHER" id="PTHR43300">
    <property type="entry name" value="ACETYLTRANSFERASE"/>
    <property type="match status" value="1"/>
</dbReference>
<comment type="caution">
    <text evidence="6">The sequence shown here is derived from an EMBL/GenBank/DDBJ whole genome shotgun (WGS) entry which is preliminary data.</text>
</comment>
<dbReference type="GO" id="GO:0016746">
    <property type="term" value="F:acyltransferase activity"/>
    <property type="evidence" value="ECO:0007669"/>
    <property type="project" value="UniProtKB-KW"/>
</dbReference>
<evidence type="ECO:0000256" key="4">
    <source>
        <dbReference type="ARBA" id="ARBA00023315"/>
    </source>
</evidence>
<feature type="domain" description="PglD N-terminal" evidence="5">
    <location>
        <begin position="8"/>
        <end position="71"/>
    </location>
</feature>
<evidence type="ECO:0000313" key="6">
    <source>
        <dbReference type="EMBL" id="NGP88322.1"/>
    </source>
</evidence>
<dbReference type="InterPro" id="IPR001451">
    <property type="entry name" value="Hexapep"/>
</dbReference>
<dbReference type="CDD" id="cd03360">
    <property type="entry name" value="LbH_AT_putative"/>
    <property type="match status" value="1"/>
</dbReference>
<name>A0A6M1TDR6_9BACT</name>
<dbReference type="Pfam" id="PF00132">
    <property type="entry name" value="Hexapep"/>
    <property type="match status" value="1"/>
</dbReference>
<evidence type="ECO:0000256" key="2">
    <source>
        <dbReference type="ARBA" id="ARBA00022679"/>
    </source>
</evidence>
<keyword evidence="2 6" id="KW-0808">Transferase</keyword>
<evidence type="ECO:0000256" key="3">
    <source>
        <dbReference type="ARBA" id="ARBA00022737"/>
    </source>
</evidence>
<dbReference type="Proteomes" id="UP000479132">
    <property type="component" value="Unassembled WGS sequence"/>
</dbReference>
<organism evidence="6 7">
    <name type="scientific">Fodinibius halophilus</name>
    <dbReference type="NCBI Taxonomy" id="1736908"/>
    <lineage>
        <taxon>Bacteria</taxon>
        <taxon>Pseudomonadati</taxon>
        <taxon>Balneolota</taxon>
        <taxon>Balneolia</taxon>
        <taxon>Balneolales</taxon>
        <taxon>Balneolaceae</taxon>
        <taxon>Fodinibius</taxon>
    </lineage>
</organism>
<dbReference type="Gene3D" id="2.160.10.10">
    <property type="entry name" value="Hexapeptide repeat proteins"/>
    <property type="match status" value="1"/>
</dbReference>